<dbReference type="EMBL" id="LAZR01063009">
    <property type="protein sequence ID" value="KKK60356.1"/>
    <property type="molecule type" value="Genomic_DNA"/>
</dbReference>
<proteinExistence type="predicted"/>
<gene>
    <name evidence="1" type="ORF">LCGC14_3025160</name>
</gene>
<dbReference type="PROSITE" id="PS51257">
    <property type="entry name" value="PROKAR_LIPOPROTEIN"/>
    <property type="match status" value="1"/>
</dbReference>
<accession>A0A0F8ZKA9</accession>
<sequence length="101" mass="11273">MRKYLGILGLSILLVACGQDDPPRFKVGERVKSVLTGDMGMVNIVWLRKYPYCRYSVRFPALQLSTNTRTFGSDDPITLSPLTTVDCMGEWELEPVMGAEG</sequence>
<reference evidence="1" key="1">
    <citation type="journal article" date="2015" name="Nature">
        <title>Complex archaea that bridge the gap between prokaryotes and eukaryotes.</title>
        <authorList>
            <person name="Spang A."/>
            <person name="Saw J.H."/>
            <person name="Jorgensen S.L."/>
            <person name="Zaremba-Niedzwiedzka K."/>
            <person name="Martijn J."/>
            <person name="Lind A.E."/>
            <person name="van Eijk R."/>
            <person name="Schleper C."/>
            <person name="Guy L."/>
            <person name="Ettema T.J."/>
        </authorList>
    </citation>
    <scope>NUCLEOTIDE SEQUENCE</scope>
</reference>
<evidence type="ECO:0000313" key="1">
    <source>
        <dbReference type="EMBL" id="KKK60356.1"/>
    </source>
</evidence>
<name>A0A0F8ZKA9_9ZZZZ</name>
<dbReference type="AlphaFoldDB" id="A0A0F8ZKA9"/>
<organism evidence="1">
    <name type="scientific">marine sediment metagenome</name>
    <dbReference type="NCBI Taxonomy" id="412755"/>
    <lineage>
        <taxon>unclassified sequences</taxon>
        <taxon>metagenomes</taxon>
        <taxon>ecological metagenomes</taxon>
    </lineage>
</organism>
<comment type="caution">
    <text evidence="1">The sequence shown here is derived from an EMBL/GenBank/DDBJ whole genome shotgun (WGS) entry which is preliminary data.</text>
</comment>
<protein>
    <submittedName>
        <fullName evidence="1">Uncharacterized protein</fullName>
    </submittedName>
</protein>